<feature type="compositionally biased region" description="Basic and acidic residues" evidence="1">
    <location>
        <begin position="56"/>
        <end position="84"/>
    </location>
</feature>
<organism evidence="4 5">
    <name type="scientific">Aristolochia fimbriata</name>
    <name type="common">White veined hardy Dutchman's pipe vine</name>
    <dbReference type="NCBI Taxonomy" id="158543"/>
    <lineage>
        <taxon>Eukaryota</taxon>
        <taxon>Viridiplantae</taxon>
        <taxon>Streptophyta</taxon>
        <taxon>Embryophyta</taxon>
        <taxon>Tracheophyta</taxon>
        <taxon>Spermatophyta</taxon>
        <taxon>Magnoliopsida</taxon>
        <taxon>Magnoliidae</taxon>
        <taxon>Piperales</taxon>
        <taxon>Aristolochiaceae</taxon>
        <taxon>Aristolochia</taxon>
    </lineage>
</organism>
<feature type="compositionally biased region" description="Basic and acidic residues" evidence="1">
    <location>
        <begin position="376"/>
        <end position="386"/>
    </location>
</feature>
<dbReference type="SMART" id="SM00835">
    <property type="entry name" value="Cupin_1"/>
    <property type="match status" value="1"/>
</dbReference>
<feature type="region of interest" description="Disordered" evidence="1">
    <location>
        <begin position="56"/>
        <end position="90"/>
    </location>
</feature>
<feature type="chain" id="PRO_5043619485" description="Cupin type-1 domain-containing protein" evidence="2">
    <location>
        <begin position="26"/>
        <end position="524"/>
    </location>
</feature>
<evidence type="ECO:0000259" key="3">
    <source>
        <dbReference type="SMART" id="SM00835"/>
    </source>
</evidence>
<accession>A0AAV7ETT0</accession>
<protein>
    <recommendedName>
        <fullName evidence="3">Cupin type-1 domain-containing protein</fullName>
    </recommendedName>
</protein>
<proteinExistence type="predicted"/>
<dbReference type="CDD" id="cd02245">
    <property type="entry name" value="cupin_7S_vicilin-like_C"/>
    <property type="match status" value="1"/>
</dbReference>
<comment type="caution">
    <text evidence="4">The sequence shown here is derived from an EMBL/GenBank/DDBJ whole genome shotgun (WGS) entry which is preliminary data.</text>
</comment>
<dbReference type="InterPro" id="IPR014710">
    <property type="entry name" value="RmlC-like_jellyroll"/>
</dbReference>
<dbReference type="Gene3D" id="2.60.120.10">
    <property type="entry name" value="Jelly Rolls"/>
    <property type="match status" value="2"/>
</dbReference>
<reference evidence="4 5" key="1">
    <citation type="submission" date="2021-07" db="EMBL/GenBank/DDBJ databases">
        <title>The Aristolochia fimbriata genome: insights into angiosperm evolution, floral development and chemical biosynthesis.</title>
        <authorList>
            <person name="Jiao Y."/>
        </authorList>
    </citation>
    <scope>NUCLEOTIDE SEQUENCE [LARGE SCALE GENOMIC DNA]</scope>
    <source>
        <strain evidence="4">IBCAS-2021</strain>
        <tissue evidence="4">Leaf</tissue>
    </source>
</reference>
<sequence length="524" mass="60288">MAKPLKVASTLLLILSLCLLSATLAFSHHQREDPERQLQQCLERCTQTRQEQRHCESQCREKYEEQGREQEEGGRGGEEGRGNEQESQSPYIYEEQRFKERVRTEGGWVRVSERFGKRSDLLWGVANYRVGVMEVNPYSYVVPNHWDADAVFFVARGRATVNLLEEDNRESVEIRRGDILRIPAGTTFSIINKENNEKLRIIKFFNPVAVPGRYRAYFGPGGRDPESFFWSFSHETTSAAFGTPWERLRQIFERQDKGAIIKASQQQIQEIGRHSSEGGSWPFGRGSGQRHQSFNLFKKRATHSSNRGQLFEADRHDYEHLRDLDLKVSYTNISGGSMTAPFYNSRVTKLAFIVNGEGYVEMACPHLATRSGGGEQQRETERGQRGEEEEEEEEQTRRGEEGREEEEGRVRYQKVRARLRRNTLFVAPAGHPTVIVSTGNDNLEVLCFEVNAEGNQRYYLTGKNSIYNQMDDTELELAFNQPAREPKQIFRQQRELILLKGPEGREEEEGRRGPLDSILDFAGF</sequence>
<dbReference type="SUPFAM" id="SSF51182">
    <property type="entry name" value="RmlC-like cupins"/>
    <property type="match status" value="2"/>
</dbReference>
<feature type="compositionally biased region" description="Basic and acidic residues" evidence="1">
    <location>
        <begin position="395"/>
        <end position="410"/>
    </location>
</feature>
<evidence type="ECO:0000313" key="5">
    <source>
        <dbReference type="Proteomes" id="UP000825729"/>
    </source>
</evidence>
<feature type="region of interest" description="Disordered" evidence="1">
    <location>
        <begin position="367"/>
        <end position="410"/>
    </location>
</feature>
<dbReference type="InterPro" id="IPR006045">
    <property type="entry name" value="Cupin_1"/>
</dbReference>
<keyword evidence="2" id="KW-0732">Signal</keyword>
<dbReference type="PANTHER" id="PTHR31189:SF13">
    <property type="entry name" value="CUPINCIN"/>
    <property type="match status" value="1"/>
</dbReference>
<dbReference type="AlphaFoldDB" id="A0AAV7ETT0"/>
<keyword evidence="5" id="KW-1185">Reference proteome</keyword>
<evidence type="ECO:0000256" key="1">
    <source>
        <dbReference type="SAM" id="MobiDB-lite"/>
    </source>
</evidence>
<dbReference type="InterPro" id="IPR050253">
    <property type="entry name" value="Seed_Storage-Functional"/>
</dbReference>
<evidence type="ECO:0000313" key="4">
    <source>
        <dbReference type="EMBL" id="KAG9451954.1"/>
    </source>
</evidence>
<dbReference type="PANTHER" id="PTHR31189">
    <property type="entry name" value="OS03G0336100 PROTEIN-RELATED"/>
    <property type="match status" value="1"/>
</dbReference>
<dbReference type="CDD" id="cd02244">
    <property type="entry name" value="cupin_7S_vicilin-like_N"/>
    <property type="match status" value="1"/>
</dbReference>
<dbReference type="Pfam" id="PF00190">
    <property type="entry name" value="Cupin_1"/>
    <property type="match status" value="2"/>
</dbReference>
<name>A0AAV7ETT0_ARIFI</name>
<dbReference type="InterPro" id="IPR011051">
    <property type="entry name" value="RmlC_Cupin_sf"/>
</dbReference>
<feature type="signal peptide" evidence="2">
    <location>
        <begin position="1"/>
        <end position="25"/>
    </location>
</feature>
<evidence type="ECO:0000256" key="2">
    <source>
        <dbReference type="SAM" id="SignalP"/>
    </source>
</evidence>
<dbReference type="EMBL" id="JAINDJ010000003">
    <property type="protein sequence ID" value="KAG9451954.1"/>
    <property type="molecule type" value="Genomic_DNA"/>
</dbReference>
<dbReference type="Proteomes" id="UP000825729">
    <property type="component" value="Unassembled WGS sequence"/>
</dbReference>
<feature type="domain" description="Cupin type-1" evidence="3">
    <location>
        <begin position="294"/>
        <end position="487"/>
    </location>
</feature>
<gene>
    <name evidence="4" type="ORF">H6P81_004858</name>
</gene>